<protein>
    <submittedName>
        <fullName evidence="2">Uncharacterized protein</fullName>
    </submittedName>
</protein>
<name>A0A4Z2FPI1_9TELE</name>
<evidence type="ECO:0000313" key="2">
    <source>
        <dbReference type="EMBL" id="TNN42805.1"/>
    </source>
</evidence>
<sequence>MFPAPSWGPADSAMSRHPNQPSAPKRRRRRRKKKPLLLALRICVCAYQKISTKRMAKHIITYPWEEGCGGGDGPRDRLKRAGAEGTYLPEDLASADPQLKEVVARR</sequence>
<dbReference type="EMBL" id="SRLO01001012">
    <property type="protein sequence ID" value="TNN42805.1"/>
    <property type="molecule type" value="Genomic_DNA"/>
</dbReference>
<dbReference type="Proteomes" id="UP000314294">
    <property type="component" value="Unassembled WGS sequence"/>
</dbReference>
<organism evidence="2 3">
    <name type="scientific">Liparis tanakae</name>
    <name type="common">Tanaka's snailfish</name>
    <dbReference type="NCBI Taxonomy" id="230148"/>
    <lineage>
        <taxon>Eukaryota</taxon>
        <taxon>Metazoa</taxon>
        <taxon>Chordata</taxon>
        <taxon>Craniata</taxon>
        <taxon>Vertebrata</taxon>
        <taxon>Euteleostomi</taxon>
        <taxon>Actinopterygii</taxon>
        <taxon>Neopterygii</taxon>
        <taxon>Teleostei</taxon>
        <taxon>Neoteleostei</taxon>
        <taxon>Acanthomorphata</taxon>
        <taxon>Eupercaria</taxon>
        <taxon>Perciformes</taxon>
        <taxon>Cottioidei</taxon>
        <taxon>Cottales</taxon>
        <taxon>Liparidae</taxon>
        <taxon>Liparis</taxon>
    </lineage>
</organism>
<reference evidence="2 3" key="1">
    <citation type="submission" date="2019-03" db="EMBL/GenBank/DDBJ databases">
        <title>First draft genome of Liparis tanakae, snailfish: a comprehensive survey of snailfish specific genes.</title>
        <authorList>
            <person name="Kim W."/>
            <person name="Song I."/>
            <person name="Jeong J.-H."/>
            <person name="Kim D."/>
            <person name="Kim S."/>
            <person name="Ryu S."/>
            <person name="Song J.Y."/>
            <person name="Lee S.K."/>
        </authorList>
    </citation>
    <scope>NUCLEOTIDE SEQUENCE [LARGE SCALE GENOMIC DNA]</scope>
    <source>
        <tissue evidence="2">Muscle</tissue>
    </source>
</reference>
<evidence type="ECO:0000313" key="3">
    <source>
        <dbReference type="Proteomes" id="UP000314294"/>
    </source>
</evidence>
<keyword evidence="3" id="KW-1185">Reference proteome</keyword>
<feature type="compositionally biased region" description="Basic residues" evidence="1">
    <location>
        <begin position="24"/>
        <end position="34"/>
    </location>
</feature>
<gene>
    <name evidence="2" type="ORF">EYF80_047005</name>
</gene>
<accession>A0A4Z2FPI1</accession>
<proteinExistence type="predicted"/>
<feature type="region of interest" description="Disordered" evidence="1">
    <location>
        <begin position="1"/>
        <end position="34"/>
    </location>
</feature>
<comment type="caution">
    <text evidence="2">The sequence shown here is derived from an EMBL/GenBank/DDBJ whole genome shotgun (WGS) entry which is preliminary data.</text>
</comment>
<evidence type="ECO:0000256" key="1">
    <source>
        <dbReference type="SAM" id="MobiDB-lite"/>
    </source>
</evidence>
<dbReference type="AlphaFoldDB" id="A0A4Z2FPI1"/>